<protein>
    <submittedName>
        <fullName evidence="2">Uncharacterized protein</fullName>
    </submittedName>
</protein>
<feature type="compositionally biased region" description="Basic and acidic residues" evidence="1">
    <location>
        <begin position="206"/>
        <end position="216"/>
    </location>
</feature>
<evidence type="ECO:0000313" key="3">
    <source>
        <dbReference type="Proteomes" id="UP000054558"/>
    </source>
</evidence>
<accession>A0A1Y1IH14</accession>
<name>A0A1Y1IH14_KLENI</name>
<reference evidence="2 3" key="1">
    <citation type="journal article" date="2014" name="Nat. Commun.">
        <title>Klebsormidium flaccidum genome reveals primary factors for plant terrestrial adaptation.</title>
        <authorList>
            <person name="Hori K."/>
            <person name="Maruyama F."/>
            <person name="Fujisawa T."/>
            <person name="Togashi T."/>
            <person name="Yamamoto N."/>
            <person name="Seo M."/>
            <person name="Sato S."/>
            <person name="Yamada T."/>
            <person name="Mori H."/>
            <person name="Tajima N."/>
            <person name="Moriyama T."/>
            <person name="Ikeuchi M."/>
            <person name="Watanabe M."/>
            <person name="Wada H."/>
            <person name="Kobayashi K."/>
            <person name="Saito M."/>
            <person name="Masuda T."/>
            <person name="Sasaki-Sekimoto Y."/>
            <person name="Mashiguchi K."/>
            <person name="Awai K."/>
            <person name="Shimojima M."/>
            <person name="Masuda S."/>
            <person name="Iwai M."/>
            <person name="Nobusawa T."/>
            <person name="Narise T."/>
            <person name="Kondo S."/>
            <person name="Saito H."/>
            <person name="Sato R."/>
            <person name="Murakawa M."/>
            <person name="Ihara Y."/>
            <person name="Oshima-Yamada Y."/>
            <person name="Ohtaka K."/>
            <person name="Satoh M."/>
            <person name="Sonobe K."/>
            <person name="Ishii M."/>
            <person name="Ohtani R."/>
            <person name="Kanamori-Sato M."/>
            <person name="Honoki R."/>
            <person name="Miyazaki D."/>
            <person name="Mochizuki H."/>
            <person name="Umetsu J."/>
            <person name="Higashi K."/>
            <person name="Shibata D."/>
            <person name="Kamiya Y."/>
            <person name="Sato N."/>
            <person name="Nakamura Y."/>
            <person name="Tabata S."/>
            <person name="Ida S."/>
            <person name="Kurokawa K."/>
            <person name="Ohta H."/>
        </authorList>
    </citation>
    <scope>NUCLEOTIDE SEQUENCE [LARGE SCALE GENOMIC DNA]</scope>
    <source>
        <strain evidence="2 3">NIES-2285</strain>
    </source>
</reference>
<evidence type="ECO:0000313" key="2">
    <source>
        <dbReference type="EMBL" id="GAQ89352.1"/>
    </source>
</evidence>
<feature type="region of interest" description="Disordered" evidence="1">
    <location>
        <begin position="521"/>
        <end position="559"/>
    </location>
</feature>
<organism evidence="2 3">
    <name type="scientific">Klebsormidium nitens</name>
    <name type="common">Green alga</name>
    <name type="synonym">Ulothrix nitens</name>
    <dbReference type="NCBI Taxonomy" id="105231"/>
    <lineage>
        <taxon>Eukaryota</taxon>
        <taxon>Viridiplantae</taxon>
        <taxon>Streptophyta</taxon>
        <taxon>Klebsormidiophyceae</taxon>
        <taxon>Klebsormidiales</taxon>
        <taxon>Klebsormidiaceae</taxon>
        <taxon>Klebsormidium</taxon>
    </lineage>
</organism>
<dbReference type="Proteomes" id="UP000054558">
    <property type="component" value="Unassembled WGS sequence"/>
</dbReference>
<feature type="compositionally biased region" description="Basic residues" evidence="1">
    <location>
        <begin position="185"/>
        <end position="194"/>
    </location>
</feature>
<sequence>MASGYLAPHSGTFRGQARFTTFSNGGTDHHGVAAQSLSAEITRPICSSRLQESTKCSSLQNNVAPRRPFLSTLRGASSLFLRGAPLGNGAVRGRGDYGRSTGGDKRLESARLAVRAEQEEAAEEKPKRRRAAPRAKKADTPADASGESETPSPTPKRATSRRRTTKAKEDGDAAVDSEASGAPPRRTRAPRKKAAAQEEAGPSASDLREEEARGGDELTVGKTRGRRKASTGESDTDDEPSRVIDATEGALKNATEGASENAAEGATVEQDKDGAENGAAGHSDGNGAAAPRIIDEESSGGSERKVVVAQWVGGAGSKGGDGRPPRDSVTAEVLGDDEELRVIAQKIVDGRARDLKLRPELDKLLDHFFMQECTKCHKVFVGRRPAPEQPYYGICRRPSDGNRWRNEAHDIVDTHVPSAITQPYPITHKLGSQTRYRYRVPAIFAICQMAGATFPSTDNEFFDCIRRHDSRYEPFHIGALDLDQPPPPGGWRKDDAELLATETRKQKLDMLRLRGHEFQDTYMPDDTGMTPKTFGDRSIPMDLQGDWNSISRSKDRYRP</sequence>
<keyword evidence="3" id="KW-1185">Reference proteome</keyword>
<feature type="region of interest" description="Disordered" evidence="1">
    <location>
        <begin position="82"/>
        <end position="304"/>
    </location>
</feature>
<feature type="compositionally biased region" description="Basic and acidic residues" evidence="1">
    <location>
        <begin position="93"/>
        <end position="126"/>
    </location>
</feature>
<dbReference type="EMBL" id="DF237462">
    <property type="protein sequence ID" value="GAQ89352.1"/>
    <property type="molecule type" value="Genomic_DNA"/>
</dbReference>
<dbReference type="AlphaFoldDB" id="A0A1Y1IH14"/>
<proteinExistence type="predicted"/>
<gene>
    <name evidence="2" type="ORF">KFL_005130120</name>
</gene>
<evidence type="ECO:0000256" key="1">
    <source>
        <dbReference type="SAM" id="MobiDB-lite"/>
    </source>
</evidence>